<comment type="similarity">
    <text evidence="11">Belongs to the UlaA family.</text>
</comment>
<proteinExistence type="inferred from homology"/>
<feature type="transmembrane region" description="Helical" evidence="14">
    <location>
        <begin position="304"/>
        <end position="327"/>
    </location>
</feature>
<feature type="transmembrane region" description="Helical" evidence="14">
    <location>
        <begin position="225"/>
        <end position="247"/>
    </location>
</feature>
<dbReference type="RefSeq" id="WP_378930539.1">
    <property type="nucleotide sequence ID" value="NZ_JBHLVO010000002.1"/>
</dbReference>
<feature type="transmembrane region" description="Helical" evidence="14">
    <location>
        <begin position="98"/>
        <end position="115"/>
    </location>
</feature>
<feature type="transmembrane region" description="Helical" evidence="14">
    <location>
        <begin position="127"/>
        <end position="160"/>
    </location>
</feature>
<dbReference type="NCBIfam" id="NF009553">
    <property type="entry name" value="PRK12997.1-5"/>
    <property type="match status" value="1"/>
</dbReference>
<organism evidence="15 16">
    <name type="scientific">Metabacillus herbersteinensis</name>
    <dbReference type="NCBI Taxonomy" id="283816"/>
    <lineage>
        <taxon>Bacteria</taxon>
        <taxon>Bacillati</taxon>
        <taxon>Bacillota</taxon>
        <taxon>Bacilli</taxon>
        <taxon>Bacillales</taxon>
        <taxon>Bacillaceae</taxon>
        <taxon>Metabacillus</taxon>
    </lineage>
</organism>
<evidence type="ECO:0000256" key="12">
    <source>
        <dbReference type="ARBA" id="ARBA00039702"/>
    </source>
</evidence>
<sequence>MNGFLNVIVDILSQPAILVAMIALIGLLAQRKNIPDTLKGTTKTFVGFLVISAGAGILQGALAPFGEMFQQAFNVSGVVPNNEAIVALALNEYGSSTALIMFFGMVFNVLIARFTRFKYIFLTGHHTLYMACMLAVIFTVAGFTSFSLIVTAGLALGIIMTLSPAIIQPFVCQVTGNNNVALGHFSGIGYAASGLIGKLVKGKNSRSTENIPFPKGLGFLRDSTVSIALTMTMIYLIVAIFAGPTYIEADLSNGTNYLVFSLIQAGTFAAGVFVILSGVRLVLAEIVPAFKGISQRIVPNAKPALDVPIIYTYAPNAVLIGFFASFAGGLFSLLMMSLIGTVMILPGVVPHFFTGAAAGVIGNATGGVRGSITGSFINGIIISFLPLFLLPVLGDLGFANSTFSDTDFGVAGIFFGTLANYVGQTGIVISLIAILGAMFALSFKRTKKIQANNEPFKEAK</sequence>
<evidence type="ECO:0000313" key="16">
    <source>
        <dbReference type="Proteomes" id="UP001589854"/>
    </source>
</evidence>
<evidence type="ECO:0000256" key="6">
    <source>
        <dbReference type="ARBA" id="ARBA00022683"/>
    </source>
</evidence>
<dbReference type="PANTHER" id="PTHR33843:SF4">
    <property type="entry name" value="ASCORBATE-SPECIFIC PTS SYSTEM EIIC COMPONENT"/>
    <property type="match status" value="1"/>
</dbReference>
<comment type="subunit">
    <text evidence="2">Homodimer.</text>
</comment>
<evidence type="ECO:0000256" key="10">
    <source>
        <dbReference type="ARBA" id="ARBA00037387"/>
    </source>
</evidence>
<keyword evidence="8 14" id="KW-1133">Transmembrane helix</keyword>
<accession>A0ABV6G9Y7</accession>
<evidence type="ECO:0000256" key="5">
    <source>
        <dbReference type="ARBA" id="ARBA00022597"/>
    </source>
</evidence>
<feature type="transmembrane region" description="Helical" evidence="14">
    <location>
        <begin position="180"/>
        <end position="200"/>
    </location>
</feature>
<feature type="transmembrane region" description="Helical" evidence="14">
    <location>
        <begin position="333"/>
        <end position="360"/>
    </location>
</feature>
<keyword evidence="16" id="KW-1185">Reference proteome</keyword>
<dbReference type="Pfam" id="PF03611">
    <property type="entry name" value="EIIC-GAT"/>
    <property type="match status" value="1"/>
</dbReference>
<dbReference type="PANTHER" id="PTHR33843">
    <property type="entry name" value="ASCORBATE-SPECIFIC PTS SYSTEM EIIC COMPONENT"/>
    <property type="match status" value="1"/>
</dbReference>
<feature type="transmembrane region" description="Helical" evidence="14">
    <location>
        <begin position="12"/>
        <end position="29"/>
    </location>
</feature>
<gene>
    <name evidence="15" type="ORF">ACFFIX_03400</name>
</gene>
<reference evidence="15 16" key="1">
    <citation type="submission" date="2024-09" db="EMBL/GenBank/DDBJ databases">
        <authorList>
            <person name="Sun Q."/>
            <person name="Mori K."/>
        </authorList>
    </citation>
    <scope>NUCLEOTIDE SEQUENCE [LARGE SCALE GENOMIC DNA]</scope>
    <source>
        <strain evidence="15 16">CCM 7228</strain>
    </source>
</reference>
<dbReference type="InterPro" id="IPR051562">
    <property type="entry name" value="Ascorbate-PTS_EIIC"/>
</dbReference>
<dbReference type="InterPro" id="IPR004703">
    <property type="entry name" value="PTS_sugar-sp_permease"/>
</dbReference>
<feature type="transmembrane region" description="Helical" evidence="14">
    <location>
        <begin position="259"/>
        <end position="283"/>
    </location>
</feature>
<dbReference type="NCBIfam" id="NF006920">
    <property type="entry name" value="PRK09410.1-2"/>
    <property type="match status" value="1"/>
</dbReference>
<protein>
    <recommendedName>
        <fullName evidence="12">Ascorbate-specific PTS system EIIC component</fullName>
    </recommendedName>
    <alternativeName>
        <fullName evidence="13">Ascorbate-specific permease IIC component UlaA</fullName>
    </alternativeName>
</protein>
<keyword evidence="7 14" id="KW-0812">Transmembrane</keyword>
<evidence type="ECO:0000256" key="9">
    <source>
        <dbReference type="ARBA" id="ARBA00023136"/>
    </source>
</evidence>
<evidence type="ECO:0000256" key="14">
    <source>
        <dbReference type="SAM" id="Phobius"/>
    </source>
</evidence>
<feature type="transmembrane region" description="Helical" evidence="14">
    <location>
        <begin position="41"/>
        <end position="62"/>
    </location>
</feature>
<evidence type="ECO:0000256" key="11">
    <source>
        <dbReference type="ARBA" id="ARBA00038218"/>
    </source>
</evidence>
<keyword evidence="6" id="KW-0598">Phosphotransferase system</keyword>
<feature type="transmembrane region" description="Helical" evidence="14">
    <location>
        <begin position="372"/>
        <end position="393"/>
    </location>
</feature>
<comment type="caution">
    <text evidence="15">The sequence shown here is derived from an EMBL/GenBank/DDBJ whole genome shotgun (WGS) entry which is preliminary data.</text>
</comment>
<comment type="subcellular location">
    <subcellularLocation>
        <location evidence="1">Cell membrane</location>
        <topology evidence="1">Multi-pass membrane protein</topology>
    </subcellularLocation>
</comment>
<feature type="transmembrane region" description="Helical" evidence="14">
    <location>
        <begin position="413"/>
        <end position="441"/>
    </location>
</feature>
<dbReference type="EMBL" id="JBHLVO010000002">
    <property type="protein sequence ID" value="MFC0270502.1"/>
    <property type="molecule type" value="Genomic_DNA"/>
</dbReference>
<evidence type="ECO:0000256" key="7">
    <source>
        <dbReference type="ARBA" id="ARBA00022692"/>
    </source>
</evidence>
<name>A0ABV6G9Y7_9BACI</name>
<dbReference type="NCBIfam" id="NF006922">
    <property type="entry name" value="PRK09410.1-5"/>
    <property type="match status" value="1"/>
</dbReference>
<dbReference type="Proteomes" id="UP001589854">
    <property type="component" value="Unassembled WGS sequence"/>
</dbReference>
<evidence type="ECO:0000256" key="1">
    <source>
        <dbReference type="ARBA" id="ARBA00004651"/>
    </source>
</evidence>
<keyword evidence="9 14" id="KW-0472">Membrane</keyword>
<comment type="function">
    <text evidence="10">The phosphoenolpyruvate-dependent sugar phosphotransferase system (sugar PTS), a major carbohydrate active transport system, catalyzes the phosphorylation of incoming sugar substrates concomitantly with their translocation across the cell membrane. The enzyme II UlaABC PTS system is involved in ascorbate transport.</text>
</comment>
<evidence type="ECO:0000313" key="15">
    <source>
        <dbReference type="EMBL" id="MFC0270502.1"/>
    </source>
</evidence>
<evidence type="ECO:0000256" key="13">
    <source>
        <dbReference type="ARBA" id="ARBA00042859"/>
    </source>
</evidence>
<keyword evidence="3" id="KW-0813">Transport</keyword>
<evidence type="ECO:0000256" key="2">
    <source>
        <dbReference type="ARBA" id="ARBA00011738"/>
    </source>
</evidence>
<evidence type="ECO:0000256" key="3">
    <source>
        <dbReference type="ARBA" id="ARBA00022448"/>
    </source>
</evidence>
<keyword evidence="5" id="KW-0762">Sugar transport</keyword>
<evidence type="ECO:0000256" key="8">
    <source>
        <dbReference type="ARBA" id="ARBA00022989"/>
    </source>
</evidence>
<keyword evidence="4" id="KW-1003">Cell membrane</keyword>
<evidence type="ECO:0000256" key="4">
    <source>
        <dbReference type="ARBA" id="ARBA00022475"/>
    </source>
</evidence>